<dbReference type="EMBL" id="JAAMOD010000011">
    <property type="protein sequence ID" value="KAF5247776.1"/>
    <property type="molecule type" value="Genomic_DNA"/>
</dbReference>
<dbReference type="Proteomes" id="UP000537989">
    <property type="component" value="Unassembled WGS sequence"/>
</dbReference>
<comment type="caution">
    <text evidence="2">The sequence shown here is derived from an EMBL/GenBank/DDBJ whole genome shotgun (WGS) entry which is preliminary data.</text>
</comment>
<dbReference type="InterPro" id="IPR027417">
    <property type="entry name" value="P-loop_NTPase"/>
</dbReference>
<reference evidence="2 3" key="1">
    <citation type="submission" date="2020-02" db="EMBL/GenBank/DDBJ databases">
        <title>Identification and distribution of gene clusters putatively required for synthesis of sphingolipid metabolism inhibitors in phylogenetically diverse species of the filamentous fungus Fusarium.</title>
        <authorList>
            <person name="Kim H.-S."/>
            <person name="Busman M."/>
            <person name="Brown D.W."/>
            <person name="Divon H."/>
            <person name="Uhlig S."/>
            <person name="Proctor R.H."/>
        </authorList>
    </citation>
    <scope>NUCLEOTIDE SEQUENCE [LARGE SCALE GENOMIC DNA]</scope>
    <source>
        <strain evidence="2 3">NRRL 2903</strain>
    </source>
</reference>
<proteinExistence type="predicted"/>
<protein>
    <recommendedName>
        <fullName evidence="1">DNA2/NAM7 helicase-like C-terminal domain-containing protein</fullName>
    </recommendedName>
</protein>
<keyword evidence="3" id="KW-1185">Reference proteome</keyword>
<sequence length="458" mass="50454">MSVDTIPLVDHRDQYLVLSHPLDPSTRTPTWVCAIAMGNFPTRHEHPGTALTFTAHLNERRQVPAWKSDKIKQPIERFRGGWAAIQTHRAPALHLVDCVAYHAEQYLKDMTSISTAHLSDDSVYSEVMKNNPDSFPSMDRALVMMLHRDPLRGPKAFASRLPSIVFLDGSHSEWVDSLMMEALKKDPTAGPGFGKTTAAAVVVLAMNASIGKLLASGSGWPVYRLRTQLRMAKGQFEICRTKVYSDVDSTHGTGSSMSLPGHRIGHILEEYIRAKFPEVKPPQDGDLEPVLIHAALDFCADFVQAKKVNPADLLIVSPYGAIIEILPGWLKRSEDFVLEGMRPPSTIDSIQGQEGGMVVVITGTNRHAGAGFTSDERRLNGMLSRHKSALVIFSDVDTVGSSGKSKPAVTEDPSGEMTFSKATMPKAVRSMMVRNGRIATVNHLVWTLLRTMARTRNR</sequence>
<name>A0AAN6CA58_FUSAU</name>
<organism evidence="2 3">
    <name type="scientific">Fusarium austroamericanum</name>
    <dbReference type="NCBI Taxonomy" id="282268"/>
    <lineage>
        <taxon>Eukaryota</taxon>
        <taxon>Fungi</taxon>
        <taxon>Dikarya</taxon>
        <taxon>Ascomycota</taxon>
        <taxon>Pezizomycotina</taxon>
        <taxon>Sordariomycetes</taxon>
        <taxon>Hypocreomycetidae</taxon>
        <taxon>Hypocreales</taxon>
        <taxon>Nectriaceae</taxon>
        <taxon>Fusarium</taxon>
    </lineage>
</organism>
<evidence type="ECO:0000259" key="1">
    <source>
        <dbReference type="Pfam" id="PF13087"/>
    </source>
</evidence>
<dbReference type="InterPro" id="IPR041679">
    <property type="entry name" value="DNA2/NAM7-like_C"/>
</dbReference>
<dbReference type="AlphaFoldDB" id="A0AAN6CA58"/>
<feature type="domain" description="DNA2/NAM7 helicase-like C-terminal" evidence="1">
    <location>
        <begin position="293"/>
        <end position="395"/>
    </location>
</feature>
<evidence type="ECO:0000313" key="2">
    <source>
        <dbReference type="EMBL" id="KAF5247776.1"/>
    </source>
</evidence>
<gene>
    <name evidence="2" type="ORF">FAUST_560</name>
</gene>
<evidence type="ECO:0000313" key="3">
    <source>
        <dbReference type="Proteomes" id="UP000537989"/>
    </source>
</evidence>
<dbReference type="Pfam" id="PF13087">
    <property type="entry name" value="AAA_12"/>
    <property type="match status" value="1"/>
</dbReference>
<dbReference type="Gene3D" id="3.40.50.300">
    <property type="entry name" value="P-loop containing nucleotide triphosphate hydrolases"/>
    <property type="match status" value="1"/>
</dbReference>
<accession>A0AAN6CA58</accession>